<dbReference type="AlphaFoldDB" id="A0A7W5DRM3"/>
<dbReference type="EMBL" id="JACHYB010000001">
    <property type="protein sequence ID" value="MBB3187299.1"/>
    <property type="molecule type" value="Genomic_DNA"/>
</dbReference>
<dbReference type="Proteomes" id="UP000544222">
    <property type="component" value="Unassembled WGS sequence"/>
</dbReference>
<keyword evidence="3" id="KW-1185">Reference proteome</keyword>
<evidence type="ECO:0000256" key="1">
    <source>
        <dbReference type="SAM" id="Phobius"/>
    </source>
</evidence>
<accession>A0A7W5DRM3</accession>
<organism evidence="2 3">
    <name type="scientific">Microbacter margulisiae</name>
    <dbReference type="NCBI Taxonomy" id="1350067"/>
    <lineage>
        <taxon>Bacteria</taxon>
        <taxon>Pseudomonadati</taxon>
        <taxon>Bacteroidota</taxon>
        <taxon>Bacteroidia</taxon>
        <taxon>Bacteroidales</taxon>
        <taxon>Porphyromonadaceae</taxon>
        <taxon>Microbacter</taxon>
    </lineage>
</organism>
<keyword evidence="1" id="KW-1133">Transmembrane helix</keyword>
<evidence type="ECO:0000313" key="2">
    <source>
        <dbReference type="EMBL" id="MBB3187299.1"/>
    </source>
</evidence>
<dbReference type="RefSeq" id="WP_183413078.1">
    <property type="nucleotide sequence ID" value="NZ_JACHYB010000001.1"/>
</dbReference>
<proteinExistence type="predicted"/>
<gene>
    <name evidence="2" type="ORF">FHX64_001462</name>
</gene>
<keyword evidence="1" id="KW-0812">Transmembrane</keyword>
<feature type="transmembrane region" description="Helical" evidence="1">
    <location>
        <begin position="73"/>
        <end position="94"/>
    </location>
</feature>
<name>A0A7W5DRM3_9PORP</name>
<comment type="caution">
    <text evidence="2">The sequence shown here is derived from an EMBL/GenBank/DDBJ whole genome shotgun (WGS) entry which is preliminary data.</text>
</comment>
<keyword evidence="1" id="KW-0472">Membrane</keyword>
<protein>
    <submittedName>
        <fullName evidence="2">Uncharacterized protein</fullName>
    </submittedName>
</protein>
<reference evidence="2 3" key="1">
    <citation type="submission" date="2020-08" db="EMBL/GenBank/DDBJ databases">
        <title>Genomic Encyclopedia of Type Strains, Phase IV (KMG-IV): sequencing the most valuable type-strain genomes for metagenomic binning, comparative biology and taxonomic classification.</title>
        <authorList>
            <person name="Goeker M."/>
        </authorList>
    </citation>
    <scope>NUCLEOTIDE SEQUENCE [LARGE SCALE GENOMIC DNA]</scope>
    <source>
        <strain evidence="2 3">DSM 27471</strain>
    </source>
</reference>
<sequence length="158" mass="17871">MNKMIKKGLTTIEAENLLEKYYEGATTVEEERQLQQFLSQKDLPLRFEADQAILGYFAESRPETKKQASIVSFIRWSSVAATLLVGFFLAKFLFSNQVQLNYAYVNGQKITNIKEIKAQAMASLQIIASSPDEVQASTRDLNNNEIINQELAVFSSNH</sequence>
<evidence type="ECO:0000313" key="3">
    <source>
        <dbReference type="Proteomes" id="UP000544222"/>
    </source>
</evidence>